<protein>
    <recommendedName>
        <fullName evidence="2">Xaa-Pro dipeptidyl-peptidase-like domain-containing protein</fullName>
    </recommendedName>
</protein>
<name>V2UBG3_9GAMM</name>
<dbReference type="SUPFAM" id="SSF53474">
    <property type="entry name" value="alpha/beta-Hydrolases"/>
    <property type="match status" value="1"/>
</dbReference>
<dbReference type="PATRIC" id="fig|1341683.3.peg.1230"/>
<comment type="caution">
    <text evidence="3">The sequence shown here is derived from an EMBL/GenBank/DDBJ whole genome shotgun (WGS) entry which is preliminary data.</text>
</comment>
<dbReference type="RefSeq" id="WP_004901589.1">
    <property type="nucleotide sequence ID" value="NZ_BBTI01000009.1"/>
</dbReference>
<dbReference type="PANTHER" id="PTHR22946:SF9">
    <property type="entry name" value="POLYKETIDE TRANSFERASE AF380"/>
    <property type="match status" value="1"/>
</dbReference>
<dbReference type="AlphaFoldDB" id="V2UBG3"/>
<dbReference type="HOGENOM" id="CLU_048587_1_0_6"/>
<keyword evidence="4" id="KW-1185">Reference proteome</keyword>
<dbReference type="STRING" id="396323.VH98_09170"/>
<evidence type="ECO:0000313" key="3">
    <source>
        <dbReference type="EMBL" id="ESK51813.1"/>
    </source>
</evidence>
<evidence type="ECO:0000259" key="2">
    <source>
        <dbReference type="Pfam" id="PF02129"/>
    </source>
</evidence>
<proteinExistence type="predicted"/>
<feature type="domain" description="Xaa-Pro dipeptidyl-peptidase-like" evidence="2">
    <location>
        <begin position="14"/>
        <end position="158"/>
    </location>
</feature>
<dbReference type="InterPro" id="IPR029058">
    <property type="entry name" value="AB_hydrolase_fold"/>
</dbReference>
<dbReference type="OrthoDB" id="9805123at2"/>
<dbReference type="EMBL" id="AYEU01000005">
    <property type="protein sequence ID" value="ESK51813.1"/>
    <property type="molecule type" value="Genomic_DNA"/>
</dbReference>
<reference evidence="3 4" key="1">
    <citation type="submission" date="2013-10" db="EMBL/GenBank/DDBJ databases">
        <title>The Genome Sequence of Acinetobacter brisouii CIP 110357.</title>
        <authorList>
            <consortium name="The Broad Institute Genomics Platform"/>
            <consortium name="The Broad Institute Genome Sequencing Center for Infectious Disease"/>
            <person name="Cerqueira G."/>
            <person name="Feldgarden M."/>
            <person name="Courvalin P."/>
            <person name="Grillot-Courvalin C."/>
            <person name="Clermont D."/>
            <person name="Rocha E."/>
            <person name="Yoon E.-J."/>
            <person name="Nemec A."/>
            <person name="Young S.K."/>
            <person name="Zeng Q."/>
            <person name="Gargeya S."/>
            <person name="Fitzgerald M."/>
            <person name="Abouelleil A."/>
            <person name="Alvarado L."/>
            <person name="Berlin A.M."/>
            <person name="Chapman S.B."/>
            <person name="Gainer-Dewar J."/>
            <person name="Goldberg J."/>
            <person name="Gnerre S."/>
            <person name="Griggs A."/>
            <person name="Gujja S."/>
            <person name="Hansen M."/>
            <person name="Howarth C."/>
            <person name="Imamovic A."/>
            <person name="Ireland A."/>
            <person name="Larimer J."/>
            <person name="McCowan C."/>
            <person name="Murphy C."/>
            <person name="Pearson M."/>
            <person name="Poon T.W."/>
            <person name="Priest M."/>
            <person name="Roberts A."/>
            <person name="Saif S."/>
            <person name="Shea T."/>
            <person name="Sykes S."/>
            <person name="Wortman J."/>
            <person name="Nusbaum C."/>
            <person name="Birren B."/>
        </authorList>
    </citation>
    <scope>NUCLEOTIDE SEQUENCE [LARGE SCALE GENOMIC DNA]</scope>
    <source>
        <strain evidence="3 4">CIP 110357</strain>
    </source>
</reference>
<organism evidence="3 4">
    <name type="scientific">Acinetobacter brisouii CIP 110357</name>
    <dbReference type="NCBI Taxonomy" id="1341683"/>
    <lineage>
        <taxon>Bacteria</taxon>
        <taxon>Pseudomonadati</taxon>
        <taxon>Pseudomonadota</taxon>
        <taxon>Gammaproteobacteria</taxon>
        <taxon>Moraxellales</taxon>
        <taxon>Moraxellaceae</taxon>
        <taxon>Acinetobacter</taxon>
    </lineage>
</organism>
<keyword evidence="1" id="KW-0378">Hydrolase</keyword>
<evidence type="ECO:0000313" key="4">
    <source>
        <dbReference type="Proteomes" id="UP000018418"/>
    </source>
</evidence>
<dbReference type="Gene3D" id="3.40.50.1820">
    <property type="entry name" value="alpha/beta hydrolase"/>
    <property type="match status" value="1"/>
</dbReference>
<gene>
    <name evidence="3" type="ORF">P255_01242</name>
</gene>
<dbReference type="PANTHER" id="PTHR22946">
    <property type="entry name" value="DIENELACTONE HYDROLASE DOMAIN-CONTAINING PROTEIN-RELATED"/>
    <property type="match status" value="1"/>
</dbReference>
<dbReference type="GO" id="GO:0052689">
    <property type="term" value="F:carboxylic ester hydrolase activity"/>
    <property type="evidence" value="ECO:0007669"/>
    <property type="project" value="UniProtKB-ARBA"/>
</dbReference>
<dbReference type="InterPro" id="IPR000383">
    <property type="entry name" value="Xaa-Pro-like_dom"/>
</dbReference>
<dbReference type="Proteomes" id="UP000018418">
    <property type="component" value="Unassembled WGS sequence"/>
</dbReference>
<evidence type="ECO:0000256" key="1">
    <source>
        <dbReference type="ARBA" id="ARBA00022801"/>
    </source>
</evidence>
<accession>V2UBG3</accession>
<dbReference type="Pfam" id="PF02129">
    <property type="entry name" value="Peptidase_S15"/>
    <property type="match status" value="1"/>
</dbReference>
<dbReference type="InterPro" id="IPR050261">
    <property type="entry name" value="FrsA_esterase"/>
</dbReference>
<sequence>MQYQVENMYFTSCGERLAADVYFPQEIALPPVIIMANGFACERKFSLPDVAERFAEQGFAVILFDYRCFGESTGQPRELVSPKHHLQDWKNVVEQVKSWSNVNQEQLFLWGVSLSGGHVMTLAAEIPNIKAIIALVPHVDGLASAWLYPKKFLPQALKLALQDLWAARFGRVVGIPVVSKEGICCLAGEGCYDAFMESVPENSTWENCVPARILLEINTYRPTHIAKKIKCPTLMIAAQDDWLIPITATRKAAHKIQNVQFIEWPMTHFDIVHKQSAIFEQSIQTQLQFLKHQLQT</sequence>